<gene>
    <name evidence="3" type="ORF">B0T14DRAFT_567235</name>
</gene>
<reference evidence="3" key="1">
    <citation type="submission" date="2023-06" db="EMBL/GenBank/DDBJ databases">
        <title>Genome-scale phylogeny and comparative genomics of the fungal order Sordariales.</title>
        <authorList>
            <consortium name="Lawrence Berkeley National Laboratory"/>
            <person name="Hensen N."/>
            <person name="Bonometti L."/>
            <person name="Westerberg I."/>
            <person name="Brannstrom I.O."/>
            <person name="Guillou S."/>
            <person name="Cros-Aarteil S."/>
            <person name="Calhoun S."/>
            <person name="Haridas S."/>
            <person name="Kuo A."/>
            <person name="Mondo S."/>
            <person name="Pangilinan J."/>
            <person name="Riley R."/>
            <person name="Labutti K."/>
            <person name="Andreopoulos B."/>
            <person name="Lipzen A."/>
            <person name="Chen C."/>
            <person name="Yanf M."/>
            <person name="Daum C."/>
            <person name="Ng V."/>
            <person name="Clum A."/>
            <person name="Steindorff A."/>
            <person name="Ohm R."/>
            <person name="Martin F."/>
            <person name="Silar P."/>
            <person name="Natvig D."/>
            <person name="Lalanne C."/>
            <person name="Gautier V."/>
            <person name="Ament-Velasquez S.L."/>
            <person name="Kruys A."/>
            <person name="Hutchinson M.I."/>
            <person name="Powell A.J."/>
            <person name="Barry K."/>
            <person name="Miller A.N."/>
            <person name="Grigoriev I.V."/>
            <person name="Debuchy R."/>
            <person name="Gladieux P."/>
            <person name="Thoren M.H."/>
            <person name="Johannesson H."/>
        </authorList>
    </citation>
    <scope>NUCLEOTIDE SEQUENCE</scope>
    <source>
        <strain evidence="3">CBS 606.72</strain>
    </source>
</reference>
<feature type="transmembrane region" description="Helical" evidence="2">
    <location>
        <begin position="107"/>
        <end position="129"/>
    </location>
</feature>
<name>A0AA39WRZ2_9PEZI</name>
<feature type="region of interest" description="Disordered" evidence="1">
    <location>
        <begin position="668"/>
        <end position="687"/>
    </location>
</feature>
<comment type="caution">
    <text evidence="3">The sequence shown here is derived from an EMBL/GenBank/DDBJ whole genome shotgun (WGS) entry which is preliminary data.</text>
</comment>
<accession>A0AA39WRZ2</accession>
<evidence type="ECO:0000313" key="3">
    <source>
        <dbReference type="EMBL" id="KAK0620493.1"/>
    </source>
</evidence>
<sequence length="687" mass="76915">MADSVDVYIGTWLNHSSNVLTLTLRDKEAAILAAALVIFVGFVANHAWNILKFVLHQLRTTRVAKNELHQQQQIVLRNSANHVHAFLLMTRLAFGWGITKRRVSKMAAFKGSIFLMALTLVGSLGWAAVQVSLAVVWTAAGDQFLVIPNRCGWIPRYGNVSTPEAQTYYDFIKGGLDMANTYQLQCYRHRNESGADNKRCGSFPVPHLDWVGTDTDCPFGNKDLCVATNSTPFRMDSGYINSQTHLGVNTVHRDSIDYRYIATCSPLVPDYKVLKNGSLFYYYGNNTDIEEDFPGERATWIHNITGRTDDNHYNLWPFSFVVDKEFRNLRRDWRANASMIPEDKSAFTMSIFFITAGQMFYVGQNYDPIFSTKSKSGRVINEVPAYTPENPMTILGCIEEQEICNPSETGPNRCMMVSRNAENATVIERLKLNPAQASTTLILRNELEKNLFRNYVNYLSPQLLATTSLVRGTRTYFQYLSFPRDYWRTEVSRWFDINLIMLQHAFVDYVTGPEDPAAIALVEGPDDNTNTTEQIRAELHRGCQRQIVRNVNGARNFNLRAILFVVGPGFAIMLLGFTIDSLAAWAQGLLRKGEARRALWVKDDMLQPKGESEDDGYERVLLGGVGGGGGWVSGAEGQGGGVWAGTEYTGYNGAHQQDQVKVPLVAAAPRDGGRDPYKSPGFVYSPG</sequence>
<dbReference type="EMBL" id="JAULSU010000004">
    <property type="protein sequence ID" value="KAK0620493.1"/>
    <property type="molecule type" value="Genomic_DNA"/>
</dbReference>
<feature type="transmembrane region" description="Helical" evidence="2">
    <location>
        <begin position="29"/>
        <end position="51"/>
    </location>
</feature>
<feature type="transmembrane region" description="Helical" evidence="2">
    <location>
        <begin position="561"/>
        <end position="586"/>
    </location>
</feature>
<dbReference type="AlphaFoldDB" id="A0AA39WRZ2"/>
<organism evidence="3 4">
    <name type="scientific">Immersiella caudata</name>
    <dbReference type="NCBI Taxonomy" id="314043"/>
    <lineage>
        <taxon>Eukaryota</taxon>
        <taxon>Fungi</taxon>
        <taxon>Dikarya</taxon>
        <taxon>Ascomycota</taxon>
        <taxon>Pezizomycotina</taxon>
        <taxon>Sordariomycetes</taxon>
        <taxon>Sordariomycetidae</taxon>
        <taxon>Sordariales</taxon>
        <taxon>Lasiosphaeriaceae</taxon>
        <taxon>Immersiella</taxon>
    </lineage>
</organism>
<protein>
    <submittedName>
        <fullName evidence="3">Uncharacterized protein</fullName>
    </submittedName>
</protein>
<keyword evidence="2" id="KW-0812">Transmembrane</keyword>
<keyword evidence="2" id="KW-0472">Membrane</keyword>
<evidence type="ECO:0000256" key="2">
    <source>
        <dbReference type="SAM" id="Phobius"/>
    </source>
</evidence>
<dbReference type="Proteomes" id="UP001175000">
    <property type="component" value="Unassembled WGS sequence"/>
</dbReference>
<keyword evidence="2" id="KW-1133">Transmembrane helix</keyword>
<evidence type="ECO:0000313" key="4">
    <source>
        <dbReference type="Proteomes" id="UP001175000"/>
    </source>
</evidence>
<evidence type="ECO:0000256" key="1">
    <source>
        <dbReference type="SAM" id="MobiDB-lite"/>
    </source>
</evidence>
<proteinExistence type="predicted"/>
<keyword evidence="4" id="KW-1185">Reference proteome</keyword>